<comment type="similarity">
    <text evidence="4 5">Belongs to the cytochrome b5 family.</text>
</comment>
<dbReference type="InterPro" id="IPR018506">
    <property type="entry name" value="Cyt_B5_heme-BS"/>
</dbReference>
<evidence type="ECO:0000256" key="3">
    <source>
        <dbReference type="ARBA" id="ARBA00023004"/>
    </source>
</evidence>
<protein>
    <recommendedName>
        <fullName evidence="6">Cytochrome b5 heme-binding domain-containing protein</fullName>
    </recommendedName>
</protein>
<dbReference type="GO" id="GO:0016020">
    <property type="term" value="C:membrane"/>
    <property type="evidence" value="ECO:0007669"/>
    <property type="project" value="TreeGrafter"/>
</dbReference>
<feature type="transmembrane region" description="Helical" evidence="5">
    <location>
        <begin position="108"/>
        <end position="124"/>
    </location>
</feature>
<dbReference type="PROSITE" id="PS50255">
    <property type="entry name" value="CYTOCHROME_B5_2"/>
    <property type="match status" value="1"/>
</dbReference>
<keyword evidence="5" id="KW-1133">Transmembrane helix</keyword>
<evidence type="ECO:0000256" key="1">
    <source>
        <dbReference type="ARBA" id="ARBA00022617"/>
    </source>
</evidence>
<dbReference type="Proteomes" id="UP000265427">
    <property type="component" value="Unassembled WGS sequence"/>
</dbReference>
<evidence type="ECO:0000256" key="4">
    <source>
        <dbReference type="ARBA" id="ARBA00038168"/>
    </source>
</evidence>
<evidence type="ECO:0000259" key="6">
    <source>
        <dbReference type="PROSITE" id="PS50255"/>
    </source>
</evidence>
<dbReference type="Pfam" id="PF00173">
    <property type="entry name" value="Cyt-b5"/>
    <property type="match status" value="1"/>
</dbReference>
<organism evidence="7 8">
    <name type="scientific">Aphanomyces astaci</name>
    <name type="common">Crayfish plague agent</name>
    <dbReference type="NCBI Taxonomy" id="112090"/>
    <lineage>
        <taxon>Eukaryota</taxon>
        <taxon>Sar</taxon>
        <taxon>Stramenopiles</taxon>
        <taxon>Oomycota</taxon>
        <taxon>Saprolegniomycetes</taxon>
        <taxon>Saprolegniales</taxon>
        <taxon>Verrucalvaceae</taxon>
        <taxon>Aphanomyces</taxon>
    </lineage>
</organism>
<name>A0A397ABK3_APHAT</name>
<evidence type="ECO:0000256" key="5">
    <source>
        <dbReference type="RuleBase" id="RU362121"/>
    </source>
</evidence>
<dbReference type="AlphaFoldDB" id="A0A397ABK3"/>
<dbReference type="InterPro" id="IPR001199">
    <property type="entry name" value="Cyt_B5-like_heme/steroid-bd"/>
</dbReference>
<keyword evidence="3 5" id="KW-0408">Iron</keyword>
<keyword evidence="5" id="KW-0472">Membrane</keyword>
<dbReference type="PANTHER" id="PTHR19359">
    <property type="entry name" value="CYTOCHROME B5"/>
    <property type="match status" value="1"/>
</dbReference>
<proteinExistence type="inferred from homology"/>
<dbReference type="PRINTS" id="PR00363">
    <property type="entry name" value="CYTOCHROMEB5"/>
</dbReference>
<dbReference type="SMART" id="SM01117">
    <property type="entry name" value="Cyt-b5"/>
    <property type="match status" value="1"/>
</dbReference>
<feature type="domain" description="Cytochrome b5 heme-binding" evidence="6">
    <location>
        <begin position="6"/>
        <end position="86"/>
    </location>
</feature>
<dbReference type="VEuPathDB" id="FungiDB:H257_08994"/>
<evidence type="ECO:0000256" key="2">
    <source>
        <dbReference type="ARBA" id="ARBA00022723"/>
    </source>
</evidence>
<dbReference type="GO" id="GO:0020037">
    <property type="term" value="F:heme binding"/>
    <property type="evidence" value="ECO:0007669"/>
    <property type="project" value="UniProtKB-UniRule"/>
</dbReference>
<dbReference type="PROSITE" id="PS00191">
    <property type="entry name" value="CYTOCHROME_B5_1"/>
    <property type="match status" value="1"/>
</dbReference>
<evidence type="ECO:0000313" key="7">
    <source>
        <dbReference type="EMBL" id="RHY03258.1"/>
    </source>
</evidence>
<evidence type="ECO:0000313" key="8">
    <source>
        <dbReference type="Proteomes" id="UP000265427"/>
    </source>
</evidence>
<dbReference type="InterPro" id="IPR036400">
    <property type="entry name" value="Cyt_B5-like_heme/steroid_sf"/>
</dbReference>
<comment type="caution">
    <text evidence="7">The sequence shown here is derived from an EMBL/GenBank/DDBJ whole genome shotgun (WGS) entry which is preliminary data.</text>
</comment>
<dbReference type="EMBL" id="QUSZ01007187">
    <property type="protein sequence ID" value="RHY03258.1"/>
    <property type="molecule type" value="Genomic_DNA"/>
</dbReference>
<dbReference type="GO" id="GO:0046872">
    <property type="term" value="F:metal ion binding"/>
    <property type="evidence" value="ECO:0007669"/>
    <property type="project" value="UniProtKB-UniRule"/>
</dbReference>
<reference evidence="7 8" key="1">
    <citation type="submission" date="2018-08" db="EMBL/GenBank/DDBJ databases">
        <title>Aphanomyces genome sequencing and annotation.</title>
        <authorList>
            <person name="Minardi D."/>
            <person name="Oidtmann B."/>
            <person name="Van Der Giezen M."/>
            <person name="Studholme D.J."/>
        </authorList>
    </citation>
    <scope>NUCLEOTIDE SEQUENCE [LARGE SCALE GENOMIC DNA]</scope>
    <source>
        <strain evidence="7 8">Kv</strain>
    </source>
</reference>
<keyword evidence="2 5" id="KW-0479">Metal-binding</keyword>
<dbReference type="PANTHER" id="PTHR19359:SF14">
    <property type="entry name" value="CYTOCHROME B5 A"/>
    <property type="match status" value="1"/>
</dbReference>
<dbReference type="Gene3D" id="3.10.120.10">
    <property type="entry name" value="Cytochrome b5-like heme/steroid binding domain"/>
    <property type="match status" value="1"/>
</dbReference>
<dbReference type="InterPro" id="IPR050668">
    <property type="entry name" value="Cytochrome_b5"/>
</dbReference>
<sequence length="125" mass="13369">MVASSAKAFTLEQVAAHNKESDCWIVIGRPGAKKVYDFTPFVNDHPGGPELVLTQAGTDVNELFEDIGHTTDALALMDKMCIGTLYEAPVDPTKAAKANIAGAPSDNYFIYVCVVVVAAAAYLQY</sequence>
<keyword evidence="5" id="KW-0812">Transmembrane</keyword>
<keyword evidence="1 5" id="KW-0349">Heme</keyword>
<gene>
    <name evidence="7" type="ORF">DYB36_007866</name>
</gene>
<accession>A0A397ABK3</accession>
<dbReference type="SUPFAM" id="SSF55856">
    <property type="entry name" value="Cytochrome b5-like heme/steroid binding domain"/>
    <property type="match status" value="1"/>
</dbReference>